<feature type="region of interest" description="Disordered" evidence="1">
    <location>
        <begin position="347"/>
        <end position="383"/>
    </location>
</feature>
<sequence>MPPGIRGPKPSMGRGAAGVPGRRRWVNLAYSAVAGYQDLPYQEPPINPIFGGISRRDLAKDFWRNSEEEKGYTSGGYREKKEWRRERSYLSHVFFERLWSQFRTLVISPGGVHVWTASASRVASPREIAGKLKIPRHVKTYYPLIRLVRMSALPPSSLIRTCFGLSPSLAVLFGVVAHVTTRLQWMKVAISRYRFGSTNSEQETTPADRSGGSASRVWLQCLSVVMEAAPVVGYGLSTLLNASQPARPRHSHIRNHNNNHTCCWNQINPPRVSDAMQVDWELIVAAGGVRTAATCLTVRASIGGRRDRIGVCQRKERQLPQALCRWTGGLGLFGLFEISKQWPNPLKSASEDAGFGRKQENDREGDSLRINSFCSRNSRPRAQ</sequence>
<organism evidence="2 3">
    <name type="scientific">Ranatra chinensis</name>
    <dbReference type="NCBI Taxonomy" id="642074"/>
    <lineage>
        <taxon>Eukaryota</taxon>
        <taxon>Metazoa</taxon>
        <taxon>Ecdysozoa</taxon>
        <taxon>Arthropoda</taxon>
        <taxon>Hexapoda</taxon>
        <taxon>Insecta</taxon>
        <taxon>Pterygota</taxon>
        <taxon>Neoptera</taxon>
        <taxon>Paraneoptera</taxon>
        <taxon>Hemiptera</taxon>
        <taxon>Heteroptera</taxon>
        <taxon>Panheteroptera</taxon>
        <taxon>Nepomorpha</taxon>
        <taxon>Nepidae</taxon>
        <taxon>Ranatrinae</taxon>
        <taxon>Ranatra</taxon>
    </lineage>
</organism>
<evidence type="ECO:0000313" key="3">
    <source>
        <dbReference type="Proteomes" id="UP001558652"/>
    </source>
</evidence>
<dbReference type="AlphaFoldDB" id="A0ABD0Y2N5"/>
<evidence type="ECO:0000256" key="1">
    <source>
        <dbReference type="SAM" id="MobiDB-lite"/>
    </source>
</evidence>
<comment type="caution">
    <text evidence="2">The sequence shown here is derived from an EMBL/GenBank/DDBJ whole genome shotgun (WGS) entry which is preliminary data.</text>
</comment>
<accession>A0ABD0Y2N5</accession>
<feature type="compositionally biased region" description="Basic and acidic residues" evidence="1">
    <location>
        <begin position="354"/>
        <end position="367"/>
    </location>
</feature>
<keyword evidence="3" id="KW-1185">Reference proteome</keyword>
<dbReference type="Proteomes" id="UP001558652">
    <property type="component" value="Unassembled WGS sequence"/>
</dbReference>
<reference evidence="2 3" key="1">
    <citation type="submission" date="2024-07" db="EMBL/GenBank/DDBJ databases">
        <title>Chromosome-level genome assembly of the water stick insect Ranatra chinensis (Heteroptera: Nepidae).</title>
        <authorList>
            <person name="Liu X."/>
        </authorList>
    </citation>
    <scope>NUCLEOTIDE SEQUENCE [LARGE SCALE GENOMIC DNA]</scope>
    <source>
        <strain evidence="2">Cailab_2021Rc</strain>
        <tissue evidence="2">Muscle</tissue>
    </source>
</reference>
<proteinExistence type="predicted"/>
<dbReference type="EMBL" id="JBFDAA010000016">
    <property type="protein sequence ID" value="KAL1117240.1"/>
    <property type="molecule type" value="Genomic_DNA"/>
</dbReference>
<name>A0ABD0Y2N5_9HEMI</name>
<protein>
    <submittedName>
        <fullName evidence="2">Uncharacterized protein</fullName>
    </submittedName>
</protein>
<gene>
    <name evidence="2" type="ORF">AAG570_004566</name>
</gene>
<evidence type="ECO:0000313" key="2">
    <source>
        <dbReference type="EMBL" id="KAL1117240.1"/>
    </source>
</evidence>